<dbReference type="InterPro" id="IPR013264">
    <property type="entry name" value="DNAG_N"/>
</dbReference>
<dbReference type="Gene3D" id="3.40.1360.10">
    <property type="match status" value="1"/>
</dbReference>
<keyword evidence="7 12" id="KW-0863">Zinc-finger</keyword>
<evidence type="ECO:0000256" key="3">
    <source>
        <dbReference type="ARBA" id="ARBA00022679"/>
    </source>
</evidence>
<dbReference type="GO" id="GO:0006269">
    <property type="term" value="P:DNA replication, synthesis of primer"/>
    <property type="evidence" value="ECO:0007669"/>
    <property type="project" value="UniProtKB-UniRule"/>
</dbReference>
<feature type="domain" description="Toprim" evidence="16">
    <location>
        <begin position="259"/>
        <end position="341"/>
    </location>
</feature>
<dbReference type="Gene3D" id="1.10.860.10">
    <property type="entry name" value="DNAb Helicase, Chain A"/>
    <property type="match status" value="1"/>
</dbReference>
<dbReference type="SMART" id="SM00400">
    <property type="entry name" value="ZnF_CHCC"/>
    <property type="match status" value="1"/>
</dbReference>
<feature type="compositionally biased region" description="Basic residues" evidence="15">
    <location>
        <begin position="486"/>
        <end position="496"/>
    </location>
</feature>
<feature type="zinc finger region" description="CHC2-type" evidence="12 14">
    <location>
        <begin position="40"/>
        <end position="64"/>
    </location>
</feature>
<dbReference type="OrthoDB" id="9803773at2"/>
<comment type="similarity">
    <text evidence="12 13">Belongs to the DnaG primase family.</text>
</comment>
<keyword evidence="9" id="KW-0460">Magnesium</keyword>
<dbReference type="Gene3D" id="1.20.50.20">
    <property type="entry name" value="DnaG, RNA polymerase domain, helical bundle"/>
    <property type="match status" value="1"/>
</dbReference>
<feature type="region of interest" description="Disordered" evidence="15">
    <location>
        <begin position="474"/>
        <end position="510"/>
    </location>
</feature>
<comment type="function">
    <text evidence="12 13">RNA polymerase that catalyzes the synthesis of short RNA molecules used as primers for DNA polymerase during DNA replication.</text>
</comment>
<dbReference type="SMART" id="SM00493">
    <property type="entry name" value="TOPRIM"/>
    <property type="match status" value="1"/>
</dbReference>
<reference evidence="17 18" key="1">
    <citation type="submission" date="2017-03" db="EMBL/GenBank/DDBJ databases">
        <authorList>
            <person name="Afonso C.L."/>
            <person name="Miller P.J."/>
            <person name="Scott M.A."/>
            <person name="Spackman E."/>
            <person name="Goraichik I."/>
            <person name="Dimitrov K.M."/>
            <person name="Suarez D.L."/>
            <person name="Swayne D.E."/>
        </authorList>
    </citation>
    <scope>NUCLEOTIDE SEQUENCE [LARGE SCALE GENOMIC DNA]</scope>
    <source>
        <strain evidence="17">SB41UT1</strain>
    </source>
</reference>
<dbReference type="RefSeq" id="WP_087105764.1">
    <property type="nucleotide sequence ID" value="NZ_CBCSCN010000012.1"/>
</dbReference>
<keyword evidence="11 12" id="KW-0804">Transcription</keyword>
<dbReference type="PROSITE" id="PS50880">
    <property type="entry name" value="TOPRIM"/>
    <property type="match status" value="1"/>
</dbReference>
<dbReference type="InterPro" id="IPR037068">
    <property type="entry name" value="DNA_primase_core_N_sf"/>
</dbReference>
<protein>
    <recommendedName>
        <fullName evidence="12 13">DNA primase</fullName>
        <ecNumber evidence="12">2.7.7.101</ecNumber>
    </recommendedName>
</protein>
<dbReference type="GO" id="GO:0000428">
    <property type="term" value="C:DNA-directed RNA polymerase complex"/>
    <property type="evidence" value="ECO:0007669"/>
    <property type="project" value="UniProtKB-KW"/>
</dbReference>
<dbReference type="HAMAP" id="MF_00974">
    <property type="entry name" value="DNA_primase_DnaG"/>
    <property type="match status" value="1"/>
</dbReference>
<evidence type="ECO:0000256" key="15">
    <source>
        <dbReference type="SAM" id="MobiDB-lite"/>
    </source>
</evidence>
<dbReference type="Pfam" id="PF08275">
    <property type="entry name" value="DNAG_N"/>
    <property type="match status" value="1"/>
</dbReference>
<dbReference type="SUPFAM" id="SSF117023">
    <property type="entry name" value="DNA primase DnaG, C-terminal domain"/>
    <property type="match status" value="1"/>
</dbReference>
<evidence type="ECO:0000256" key="8">
    <source>
        <dbReference type="ARBA" id="ARBA00022833"/>
    </source>
</evidence>
<dbReference type="SUPFAM" id="SSF56731">
    <property type="entry name" value="DNA primase core"/>
    <property type="match status" value="1"/>
</dbReference>
<comment type="cofactor">
    <cofactor evidence="12 13 14">
        <name>Zn(2+)</name>
        <dbReference type="ChEBI" id="CHEBI:29105"/>
    </cofactor>
    <text evidence="12 13 14">Binds 1 zinc ion per monomer.</text>
</comment>
<proteinExistence type="inferred from homology"/>
<name>A0A1X7ADF0_9GAMM</name>
<dbReference type="Gene3D" id="3.90.980.10">
    <property type="entry name" value="DNA primase, catalytic core, N-terminal domain"/>
    <property type="match status" value="1"/>
</dbReference>
<keyword evidence="1 12" id="KW-0240">DNA-directed RNA polymerase</keyword>
<organism evidence="17 18">
    <name type="scientific">Parendozoicomonas haliclonae</name>
    <dbReference type="NCBI Taxonomy" id="1960125"/>
    <lineage>
        <taxon>Bacteria</taxon>
        <taxon>Pseudomonadati</taxon>
        <taxon>Pseudomonadota</taxon>
        <taxon>Gammaproteobacteria</taxon>
        <taxon>Oceanospirillales</taxon>
        <taxon>Endozoicomonadaceae</taxon>
        <taxon>Parendozoicomonas</taxon>
    </lineage>
</organism>
<dbReference type="FunFam" id="3.40.1360.10:FF:000002">
    <property type="entry name" value="DNA primase"/>
    <property type="match status" value="1"/>
</dbReference>
<dbReference type="SUPFAM" id="SSF57783">
    <property type="entry name" value="Zinc beta-ribbon"/>
    <property type="match status" value="1"/>
</dbReference>
<dbReference type="Pfam" id="PF13155">
    <property type="entry name" value="Toprim_2"/>
    <property type="match status" value="1"/>
</dbReference>
<gene>
    <name evidence="12 17" type="primary">dnaG</name>
    <name evidence="17" type="ORF">EHSB41UT_00054</name>
</gene>
<dbReference type="NCBIfam" id="TIGR01391">
    <property type="entry name" value="dnaG"/>
    <property type="match status" value="1"/>
</dbReference>
<dbReference type="PIRSF" id="PIRSF002811">
    <property type="entry name" value="DnaG"/>
    <property type="match status" value="1"/>
</dbReference>
<evidence type="ECO:0000256" key="14">
    <source>
        <dbReference type="PIRSR" id="PIRSR002811-1"/>
    </source>
</evidence>
<evidence type="ECO:0000256" key="9">
    <source>
        <dbReference type="ARBA" id="ARBA00022842"/>
    </source>
</evidence>
<dbReference type="GO" id="GO:0003899">
    <property type="term" value="F:DNA-directed RNA polymerase activity"/>
    <property type="evidence" value="ECO:0007669"/>
    <property type="project" value="UniProtKB-UniRule"/>
</dbReference>
<dbReference type="AlphaFoldDB" id="A0A1X7ADF0"/>
<evidence type="ECO:0000256" key="5">
    <source>
        <dbReference type="ARBA" id="ARBA00022705"/>
    </source>
</evidence>
<dbReference type="GO" id="GO:1990077">
    <property type="term" value="C:primosome complex"/>
    <property type="evidence" value="ECO:0007669"/>
    <property type="project" value="UniProtKB-KW"/>
</dbReference>
<dbReference type="Gene3D" id="3.90.580.10">
    <property type="entry name" value="Zinc finger, CHC2-type domain"/>
    <property type="match status" value="1"/>
</dbReference>
<dbReference type="Pfam" id="PF01807">
    <property type="entry name" value="Zn_ribbon_DnaG"/>
    <property type="match status" value="1"/>
</dbReference>
<dbReference type="PANTHER" id="PTHR30313:SF2">
    <property type="entry name" value="DNA PRIMASE"/>
    <property type="match status" value="1"/>
</dbReference>
<keyword evidence="5 12" id="KW-0235">DNA replication</keyword>
<dbReference type="InterPro" id="IPR006171">
    <property type="entry name" value="TOPRIM_dom"/>
</dbReference>
<dbReference type="PANTHER" id="PTHR30313">
    <property type="entry name" value="DNA PRIMASE"/>
    <property type="match status" value="1"/>
</dbReference>
<dbReference type="GO" id="GO:0008270">
    <property type="term" value="F:zinc ion binding"/>
    <property type="evidence" value="ECO:0007669"/>
    <property type="project" value="UniProtKB-UniRule"/>
</dbReference>
<keyword evidence="8 12" id="KW-0862">Zinc</keyword>
<evidence type="ECO:0000256" key="12">
    <source>
        <dbReference type="HAMAP-Rule" id="MF_00974"/>
    </source>
</evidence>
<dbReference type="InterPro" id="IPR036977">
    <property type="entry name" value="DNA_primase_Znf_CHC2"/>
</dbReference>
<dbReference type="InterPro" id="IPR002694">
    <property type="entry name" value="Znf_CHC2"/>
</dbReference>
<evidence type="ECO:0000256" key="11">
    <source>
        <dbReference type="ARBA" id="ARBA00023163"/>
    </source>
</evidence>
<dbReference type="InterPro" id="IPR019475">
    <property type="entry name" value="DNA_primase_DnaB-bd"/>
</dbReference>
<dbReference type="InterPro" id="IPR030846">
    <property type="entry name" value="DnaG_bac"/>
</dbReference>
<evidence type="ECO:0000256" key="10">
    <source>
        <dbReference type="ARBA" id="ARBA00023125"/>
    </source>
</evidence>
<dbReference type="InterPro" id="IPR006295">
    <property type="entry name" value="DNA_primase_DnaG"/>
</dbReference>
<accession>A0A1X7ADF0</accession>
<evidence type="ECO:0000256" key="6">
    <source>
        <dbReference type="ARBA" id="ARBA00022723"/>
    </source>
</evidence>
<evidence type="ECO:0000256" key="1">
    <source>
        <dbReference type="ARBA" id="ARBA00022478"/>
    </source>
</evidence>
<comment type="subunit">
    <text evidence="12">Monomer. Interacts with DnaB.</text>
</comment>
<dbReference type="InterPro" id="IPR034151">
    <property type="entry name" value="TOPRIM_DnaG_bac"/>
</dbReference>
<dbReference type="InterPro" id="IPR016136">
    <property type="entry name" value="DNA_helicase_N/primase_C"/>
</dbReference>
<dbReference type="FunFam" id="3.90.580.10:FF:000001">
    <property type="entry name" value="DNA primase"/>
    <property type="match status" value="1"/>
</dbReference>
<dbReference type="GO" id="GO:0005737">
    <property type="term" value="C:cytoplasm"/>
    <property type="evidence" value="ECO:0007669"/>
    <property type="project" value="TreeGrafter"/>
</dbReference>
<evidence type="ECO:0000313" key="18">
    <source>
        <dbReference type="Proteomes" id="UP000196573"/>
    </source>
</evidence>
<evidence type="ECO:0000256" key="13">
    <source>
        <dbReference type="PIRNR" id="PIRNR002811"/>
    </source>
</evidence>
<evidence type="ECO:0000313" key="17">
    <source>
        <dbReference type="EMBL" id="SMA31712.1"/>
    </source>
</evidence>
<comment type="catalytic activity">
    <reaction evidence="12">
        <text>ssDNA + n NTP = ssDNA/pppN(pN)n-1 hybrid + (n-1) diphosphate.</text>
        <dbReference type="EC" id="2.7.7.101"/>
    </reaction>
</comment>
<evidence type="ECO:0000256" key="4">
    <source>
        <dbReference type="ARBA" id="ARBA00022695"/>
    </source>
</evidence>
<dbReference type="CDD" id="cd03364">
    <property type="entry name" value="TOPRIM_DnaG_primases"/>
    <property type="match status" value="1"/>
</dbReference>
<sequence>MAGLIPQGFIDDLLARTDIIDVIGERMTLKKAGRNHQGLCPFHKEKSPSFTANQDKQFYYCFGCGASGNAMGFVMDFDHVDFPEAVEMLARRAGMQVPREASASPEKRERYDTLYNQLATAAKWYAEQLASSDASHKASDYLKRRGLDQSTIERFQIGYAPEGWDNLIQKLGNTPERLRLLLDAGLVVENEERKSTYDRFRDRVIFPIRDQRGRVIGFGGRVLGDEKPKYLNSPETAVFHKGRELYGLYEARQANRDLSQILVVEGYMDVIALAQQGITNAVATLGTATSAEHLNILFKHTSQVTFCFDGDNAGRQAAWRALENALSVMDDGRQIRFLFLPQGEDPDSLVRTEGPEAFLTRLQDKTQALPFDDYFFKHFEQEIDTTTLDGKARLVHKVTPFIHKLPQGSFKSLMIKKLGDISDLGTETVNSIIQTNIDAGTPTYQQQPATTYEAPYQPQDNYQDSPYAYQAEEHYGSTDSSQPYKGGKKPFKKFRPFGKGEERPAPPPSIMLRPQQRALRLLLERPDLASQIDASKLNMSSGDEDIRFLGMLVESLLRNPVESVYGVLGSWYGTRLGERLTLLMKTDIPTDNAEQTLEHCLKSLTVDVQQGDKELSDMDRLRMLHAKRQKDWFEKKQIIQQENPTKH</sequence>
<keyword evidence="2 12" id="KW-0639">Primosome</keyword>
<keyword evidence="4 12" id="KW-0548">Nucleotidyltransferase</keyword>
<dbReference type="Pfam" id="PF10410">
    <property type="entry name" value="DnaB_bind"/>
    <property type="match status" value="1"/>
</dbReference>
<dbReference type="EC" id="2.7.7.101" evidence="12"/>
<evidence type="ECO:0000259" key="16">
    <source>
        <dbReference type="PROSITE" id="PS50880"/>
    </source>
</evidence>
<comment type="domain">
    <text evidence="12">Contains an N-terminal zinc-binding domain, a central core domain that contains the primase activity, and a C-terminal DnaB-binding domain.</text>
</comment>
<keyword evidence="3 12" id="KW-0808">Transferase</keyword>
<keyword evidence="6 12" id="KW-0479">Metal-binding</keyword>
<evidence type="ECO:0000256" key="2">
    <source>
        <dbReference type="ARBA" id="ARBA00022515"/>
    </source>
</evidence>
<keyword evidence="18" id="KW-1185">Reference proteome</keyword>
<dbReference type="Proteomes" id="UP000196573">
    <property type="component" value="Unassembled WGS sequence"/>
</dbReference>
<evidence type="ECO:0000256" key="7">
    <source>
        <dbReference type="ARBA" id="ARBA00022771"/>
    </source>
</evidence>
<dbReference type="InterPro" id="IPR050219">
    <property type="entry name" value="DnaG_primase"/>
</dbReference>
<dbReference type="FunFam" id="3.90.980.10:FF:000001">
    <property type="entry name" value="DNA primase"/>
    <property type="match status" value="1"/>
</dbReference>
<keyword evidence="10 12" id="KW-0238">DNA-binding</keyword>
<dbReference type="EMBL" id="FWPT01000001">
    <property type="protein sequence ID" value="SMA31712.1"/>
    <property type="molecule type" value="Genomic_DNA"/>
</dbReference>
<dbReference type="GO" id="GO:0003677">
    <property type="term" value="F:DNA binding"/>
    <property type="evidence" value="ECO:0007669"/>
    <property type="project" value="UniProtKB-KW"/>
</dbReference>